<reference evidence="2" key="1">
    <citation type="submission" date="2022-07" db="EMBL/GenBank/DDBJ databases">
        <title>Genome Sequence of Leucocoprinus birnbaumii.</title>
        <authorList>
            <person name="Buettner E."/>
        </authorList>
    </citation>
    <scope>NUCLEOTIDE SEQUENCE</scope>
    <source>
        <strain evidence="2">VT141</strain>
    </source>
</reference>
<name>A0AAD5VRY9_9AGAR</name>
<accession>A0AAD5VRY9</accession>
<dbReference type="EMBL" id="JANIEX010000590">
    <property type="protein sequence ID" value="KAJ3565221.1"/>
    <property type="molecule type" value="Genomic_DNA"/>
</dbReference>
<gene>
    <name evidence="2" type="ORF">NP233_g7770</name>
</gene>
<evidence type="ECO:0000313" key="3">
    <source>
        <dbReference type="Proteomes" id="UP001213000"/>
    </source>
</evidence>
<dbReference type="InterPro" id="IPR032675">
    <property type="entry name" value="LRR_dom_sf"/>
</dbReference>
<keyword evidence="3" id="KW-1185">Reference proteome</keyword>
<evidence type="ECO:0000313" key="2">
    <source>
        <dbReference type="EMBL" id="KAJ3565221.1"/>
    </source>
</evidence>
<evidence type="ECO:0008006" key="4">
    <source>
        <dbReference type="Google" id="ProtNLM"/>
    </source>
</evidence>
<organism evidence="2 3">
    <name type="scientific">Leucocoprinus birnbaumii</name>
    <dbReference type="NCBI Taxonomy" id="56174"/>
    <lineage>
        <taxon>Eukaryota</taxon>
        <taxon>Fungi</taxon>
        <taxon>Dikarya</taxon>
        <taxon>Basidiomycota</taxon>
        <taxon>Agaricomycotina</taxon>
        <taxon>Agaricomycetes</taxon>
        <taxon>Agaricomycetidae</taxon>
        <taxon>Agaricales</taxon>
        <taxon>Agaricineae</taxon>
        <taxon>Agaricaceae</taxon>
        <taxon>Leucocoprinus</taxon>
    </lineage>
</organism>
<dbReference type="Proteomes" id="UP001213000">
    <property type="component" value="Unassembled WGS sequence"/>
</dbReference>
<evidence type="ECO:0000256" key="1">
    <source>
        <dbReference type="SAM" id="MobiDB-lite"/>
    </source>
</evidence>
<sequence length="1678" mass="193379">MSLPKHSQDGLLDSSTLQHSKHDVLFAQIRYWDSMIQHATEERTNRPHHANGLQSIVHHTPDEIFGVIFEFACPPIDLTTRPFAEDPFINDEAVHEDDWPKRSREMEDMSYRHFPVTLGAVSRHWRRIAWSTPRLWTSLAVELSYKNVYNQAERLDLYLTNSKGLHFALDLDIRKRQEEIEDTNVAKEIIPLTAFERIIFGDMASKIRVLRIVDAPSDWVPQISRHFCHLVELSLGWDISQLVVNPGFQLIGFNSLRHLCLVQSPSVSTKGISLSNLTSIHLTSTRLETQVSLLLQRPLIVESNCYQIPFHTTAQNIPDTLTRPFILPTLKKFGWVHVQSTWNDALLRNIRLPNLEHLQWSGSSGWEAGGREAVVVFFSNLPQNLDSFAIDNSATFGAFLSTPRETQYANMLQSLPNVRKLSLISPQRCFVHDMFQMLIGYSGNEPDYPVIFPKLNCIRICRLLRDWFDNGNYDQELRELFKNGYGGDGDVDYGVGGNGDEVENDDSVHGNEAISHEETDSGSSNDDSDMDNDIDGEFVSLADAEHGAMNSDFEGRDIHGAENHDDCEQLITLYPGLFLVLAFNRNRMMNLASLRLELPRCKLERSEEVMGPIRNLIEATNMTIEVVEDSQILDWIKEEVRFHVLRPILYQCKAYIDFYLKGLWSREVEDLSYRHFPVVLGAVSREWRNVAWSTPRLWTSLAIEPNYKNVKNQATRLELYLQNCRGRGFTLDLDFRRRVVEEKYVSECGTESIQRLNPLENVIFGNMAPRITVIRLVDLPDDWLPRVSEGLSHVLELSVARQTPKIVMTVPFKLEHFASLRHLEIIELAPCSLLGQPPYQLPCTLTSVHLNSGLLETHVTILPECPYLVEYIVQFEDAHYYVPGTTSPPRALTRPLVLPHMRRFDSEERAEDFCMEELRSIYKDGPFEDDDEEEQIVTLYPALRFELPHCKVERCSQIMEEVIVPKVMHEVESLILVNFSTSSAAGISEETYFNKLVNLAVVNDDDRELEYFFMPFAPPSFRYFALRASPEWSEIEPDLPWPDIKQIELREAPVHIALELLHDCESLHSFRARTAEHWDYIGDEFLLDEPLTPNELSFFQWPTLEELVVHYGNHEDDLWAEFFNTLRVGSIQSLSFHEFKPDTRSESLYAIPYLVLEDVKNLTLYGCDPSFTDAIMAGLVFWLKGDKMDGSNDDPTARESIRDFLHLDERSLRKVNAARATTRRLPFELLSAIFQLLRPPIDFRLRRLDEESSNKSNGRRPTCNQDKNFHFTLATVCYYWRQVVWGTPYLWTTFSVEIREDFLESNIPIINIYFENAGNVGVILELDMSLMEKLEDAQERLQLEVLSRLESIRECIFVDNSGTGPSGKRVYLAVKLTLDWSWEYSMDHVTEHELLWLLKLPALRRISIENVAHPFTLSWSMITHAHLRFIPTTQCFYVFAKCPNLVEFHCVNPPIMSPPYSISPQLQDLLSDILEPIVHRHLEQLTWSIFDDEVARLFLSYVRFTKLRYLCWNDGQRGLEDVSIQKYALCHTFISSLPPTIESLDLIGSPPSSRLITLFLNRTPALAELYLGNCSCRLVPDDSDAEEWIPVTPNKIVASSLRSIQGHDINRFDNPHPELVAEMLEGLYGAREDREPFKLTLELNEQYHEAYLSRLRALVATGFYLDITLGNRHLDLSN</sequence>
<dbReference type="PANTHER" id="PTHR38926:SF5">
    <property type="entry name" value="F-BOX AND LEUCINE-RICH REPEAT PROTEIN 6"/>
    <property type="match status" value="1"/>
</dbReference>
<protein>
    <recommendedName>
        <fullName evidence="4">F-box domain-containing protein</fullName>
    </recommendedName>
</protein>
<proteinExistence type="predicted"/>
<feature type="region of interest" description="Disordered" evidence="1">
    <location>
        <begin position="515"/>
        <end position="534"/>
    </location>
</feature>
<comment type="caution">
    <text evidence="2">The sequence shown here is derived from an EMBL/GenBank/DDBJ whole genome shotgun (WGS) entry which is preliminary data.</text>
</comment>
<dbReference type="Gene3D" id="3.80.10.10">
    <property type="entry name" value="Ribonuclease Inhibitor"/>
    <property type="match status" value="2"/>
</dbReference>
<dbReference type="PANTHER" id="PTHR38926">
    <property type="entry name" value="F-BOX DOMAIN CONTAINING PROTEIN, EXPRESSED"/>
    <property type="match status" value="1"/>
</dbReference>